<dbReference type="Proteomes" id="UP000469558">
    <property type="component" value="Unassembled WGS sequence"/>
</dbReference>
<accession>A0A8T9C4H0</accession>
<dbReference type="Gene3D" id="1.20.1250.20">
    <property type="entry name" value="MFS general substrate transporter like domains"/>
    <property type="match status" value="1"/>
</dbReference>
<dbReference type="OrthoDB" id="8904098at2759"/>
<evidence type="ECO:0000256" key="4">
    <source>
        <dbReference type="ARBA" id="ARBA00022692"/>
    </source>
</evidence>
<keyword evidence="5 9" id="KW-1133">Transmembrane helix</keyword>
<feature type="region of interest" description="Disordered" evidence="8">
    <location>
        <begin position="590"/>
        <end position="615"/>
    </location>
</feature>
<comment type="similarity">
    <text evidence="2 7">Belongs to the major facilitator superfamily. Proton-dependent oligopeptide transporter (POT/PTR) (TC 2.A.17) family.</text>
</comment>
<evidence type="ECO:0000256" key="1">
    <source>
        <dbReference type="ARBA" id="ARBA00004141"/>
    </source>
</evidence>
<evidence type="ECO:0000256" key="8">
    <source>
        <dbReference type="SAM" id="MobiDB-lite"/>
    </source>
</evidence>
<evidence type="ECO:0000256" key="2">
    <source>
        <dbReference type="ARBA" id="ARBA00005982"/>
    </source>
</evidence>
<gene>
    <name evidence="10" type="primary">ptr2_1</name>
    <name evidence="10" type="ORF">LSUE1_G003423</name>
</gene>
<dbReference type="AlphaFoldDB" id="A0A8T9C4H0"/>
<dbReference type="PROSITE" id="PS01023">
    <property type="entry name" value="PTR2_2"/>
    <property type="match status" value="1"/>
</dbReference>
<feature type="transmembrane region" description="Helical" evidence="9">
    <location>
        <begin position="522"/>
        <end position="542"/>
    </location>
</feature>
<evidence type="ECO:0000313" key="11">
    <source>
        <dbReference type="Proteomes" id="UP000469558"/>
    </source>
</evidence>
<evidence type="ECO:0000256" key="5">
    <source>
        <dbReference type="ARBA" id="ARBA00022989"/>
    </source>
</evidence>
<feature type="transmembrane region" description="Helical" evidence="9">
    <location>
        <begin position="435"/>
        <end position="457"/>
    </location>
</feature>
<organism evidence="10 11">
    <name type="scientific">Lachnellula suecica</name>
    <dbReference type="NCBI Taxonomy" id="602035"/>
    <lineage>
        <taxon>Eukaryota</taxon>
        <taxon>Fungi</taxon>
        <taxon>Dikarya</taxon>
        <taxon>Ascomycota</taxon>
        <taxon>Pezizomycotina</taxon>
        <taxon>Leotiomycetes</taxon>
        <taxon>Helotiales</taxon>
        <taxon>Lachnaceae</taxon>
        <taxon>Lachnellula</taxon>
    </lineage>
</organism>
<dbReference type="InterPro" id="IPR018456">
    <property type="entry name" value="PTR2_symporter_CS"/>
</dbReference>
<feature type="transmembrane region" description="Helical" evidence="9">
    <location>
        <begin position="176"/>
        <end position="195"/>
    </location>
</feature>
<evidence type="ECO:0000256" key="7">
    <source>
        <dbReference type="RuleBase" id="RU003755"/>
    </source>
</evidence>
<feature type="transmembrane region" description="Helical" evidence="9">
    <location>
        <begin position="487"/>
        <end position="510"/>
    </location>
</feature>
<comment type="caution">
    <text evidence="10">The sequence shown here is derived from an EMBL/GenBank/DDBJ whole genome shotgun (WGS) entry which is preliminary data.</text>
</comment>
<keyword evidence="6 9" id="KW-0472">Membrane</keyword>
<dbReference type="FunFam" id="1.20.1250.20:FF:000085">
    <property type="entry name" value="MFS peptide transporter Ptr2"/>
    <property type="match status" value="1"/>
</dbReference>
<evidence type="ECO:0000256" key="3">
    <source>
        <dbReference type="ARBA" id="ARBA00022448"/>
    </source>
</evidence>
<reference evidence="10 11" key="1">
    <citation type="submission" date="2018-05" db="EMBL/GenBank/DDBJ databases">
        <title>Genome sequencing and assembly of the regulated plant pathogen Lachnellula willkommii and related sister species for the development of diagnostic species identification markers.</title>
        <authorList>
            <person name="Giroux E."/>
            <person name="Bilodeau G."/>
        </authorList>
    </citation>
    <scope>NUCLEOTIDE SEQUENCE [LARGE SCALE GENOMIC DNA]</scope>
    <source>
        <strain evidence="10 11">CBS 268.59</strain>
    </source>
</reference>
<dbReference type="InterPro" id="IPR036259">
    <property type="entry name" value="MFS_trans_sf"/>
</dbReference>
<feature type="transmembrane region" description="Helical" evidence="9">
    <location>
        <begin position="150"/>
        <end position="170"/>
    </location>
</feature>
<dbReference type="PANTHER" id="PTHR11654">
    <property type="entry name" value="OLIGOPEPTIDE TRANSPORTER-RELATED"/>
    <property type="match status" value="1"/>
</dbReference>
<protein>
    <submittedName>
        <fullName evidence="10">Putative peptide transporter ptr2</fullName>
    </submittedName>
</protein>
<dbReference type="InterPro" id="IPR000109">
    <property type="entry name" value="POT_fam"/>
</dbReference>
<keyword evidence="4 7" id="KW-0812">Transmembrane</keyword>
<feature type="transmembrane region" description="Helical" evidence="9">
    <location>
        <begin position="234"/>
        <end position="256"/>
    </location>
</feature>
<name>A0A8T9C4H0_9HELO</name>
<feature type="transmembrane region" description="Helical" evidence="9">
    <location>
        <begin position="548"/>
        <end position="568"/>
    </location>
</feature>
<dbReference type="SUPFAM" id="SSF103473">
    <property type="entry name" value="MFS general substrate transporter"/>
    <property type="match status" value="1"/>
</dbReference>
<evidence type="ECO:0000256" key="9">
    <source>
        <dbReference type="SAM" id="Phobius"/>
    </source>
</evidence>
<feature type="transmembrane region" description="Helical" evidence="9">
    <location>
        <begin position="262"/>
        <end position="283"/>
    </location>
</feature>
<dbReference type="GO" id="GO:0071916">
    <property type="term" value="F:dipeptide transmembrane transporter activity"/>
    <property type="evidence" value="ECO:0007669"/>
    <property type="project" value="UniProtKB-ARBA"/>
</dbReference>
<comment type="subcellular location">
    <subcellularLocation>
        <location evidence="1 7">Membrane</location>
        <topology evidence="1 7">Multi-pass membrane protein</topology>
    </subcellularLocation>
</comment>
<dbReference type="GO" id="GO:0005886">
    <property type="term" value="C:plasma membrane"/>
    <property type="evidence" value="ECO:0007669"/>
    <property type="project" value="UniProtKB-ARBA"/>
</dbReference>
<dbReference type="Pfam" id="PF00854">
    <property type="entry name" value="PTR2"/>
    <property type="match status" value="1"/>
</dbReference>
<evidence type="ECO:0000313" key="10">
    <source>
        <dbReference type="EMBL" id="TVY80528.1"/>
    </source>
</evidence>
<sequence>MNAASDLETMEVAKAHDGKLHAPLNIVESSGDTSAAQDGDFIHPTDEERNTLRRVSGKIPWAAYTIAFVELCERFSYYGTTAVFVNFIQQPLPEGSTTGAGFSGQSGALDMGQQASTGLTTFNAFWAYIMPLAGAYMADQYWGRFKTIQISIGVALVGHVILIISAIPQVIVNPKGSIACFAIGIVIMGMGVGGFKSNISPLIAEQCTENVMHIKTTAKGERVIMDPAVTVSRVYLYFYLMINIGSLVGSIGMVYAEKYVGFWLSFLLPTLMLCLCPMVIFFCKNKYVLHPPTGSTLASAYKLTSLAVKNQWSWNPSTFRKNMKRPGFWDTVKPSNLGSSKPAWMNFDDSWVEEVRRGLLACKVFLWYPLYWLAYGQMTNNLTSQAATMKLNGVPNDIVSNFNPLSIVILIPIMDKLVYPGLRKMGFHYTPIKRIATGFMLAACAMVSATVTQYYIYKMSPCGKSANSCEDVNGDPMVANISVWVQLLPYGLIGFSEIMASVTSLEYAFTKAPVNMRSMIQAVALFMNAFSSALAQALVPLAEDPLLIWNYGVVAVLAAFGGVVFWLSNRKTDKEEDRLNLLPASHYAARAPNSDIESQNDGSVVPGEKEQSEKL</sequence>
<feature type="transmembrane region" description="Helical" evidence="9">
    <location>
        <begin position="119"/>
        <end position="138"/>
    </location>
</feature>
<evidence type="ECO:0000256" key="6">
    <source>
        <dbReference type="ARBA" id="ARBA00023136"/>
    </source>
</evidence>
<keyword evidence="3 7" id="KW-0813">Transport</keyword>
<keyword evidence="11" id="KW-1185">Reference proteome</keyword>
<dbReference type="EMBL" id="QGMK01000667">
    <property type="protein sequence ID" value="TVY80528.1"/>
    <property type="molecule type" value="Genomic_DNA"/>
</dbReference>
<proteinExistence type="inferred from homology"/>